<organism evidence="9 10">
    <name type="scientific">Tothia fuscella</name>
    <dbReference type="NCBI Taxonomy" id="1048955"/>
    <lineage>
        <taxon>Eukaryota</taxon>
        <taxon>Fungi</taxon>
        <taxon>Dikarya</taxon>
        <taxon>Ascomycota</taxon>
        <taxon>Pezizomycotina</taxon>
        <taxon>Dothideomycetes</taxon>
        <taxon>Pleosporomycetidae</taxon>
        <taxon>Venturiales</taxon>
        <taxon>Cylindrosympodiaceae</taxon>
        <taxon>Tothia</taxon>
    </lineage>
</organism>
<sequence>MASQPITIIGAGIAGLTLSRTLLNHGIKSIIFEKAPSKPRHEYGITLYSYAYKPLLKVLGLDEESFMQKVAVDGGVGGRGCGRIDGGKIVKQGGGWEEGLRVNRAKLERILEEGLDVRWDCGVEGVGRDGSGDPNTVHLKNGDTMTSNIIIGLDGVHSQTRKSLLPTLEPTVLPFVALNGKRRVPKAVFEQVYSPHMKESNIVEMKVKDTILHISINDISNEQTSISWNYSRPSHILGDILYKPNRPQAGASEMPEEFFTGVPDLGELPQPFAEVFDVEKLRMERILHWLMRTVVPGPDHFEQLQALGERGIFFLGDAIHAQQIIGGWGADEAIVDAIGFADAYVEGGVDGVRKWYEESFGRWKDGVERSERNIGEMHGEKGALL</sequence>
<dbReference type="PANTHER" id="PTHR47178:SF4">
    <property type="entry name" value="FAD-DEPENDENT MONOOXYGENASE APTC"/>
    <property type="match status" value="1"/>
</dbReference>
<evidence type="ECO:0000313" key="9">
    <source>
        <dbReference type="EMBL" id="KAF2418949.1"/>
    </source>
</evidence>
<dbReference type="PANTHER" id="PTHR47178">
    <property type="entry name" value="MONOOXYGENASE, FAD-BINDING"/>
    <property type="match status" value="1"/>
</dbReference>
<evidence type="ECO:0000256" key="2">
    <source>
        <dbReference type="ARBA" id="ARBA00005179"/>
    </source>
</evidence>
<dbReference type="Gene3D" id="3.50.50.60">
    <property type="entry name" value="FAD/NAD(P)-binding domain"/>
    <property type="match status" value="1"/>
</dbReference>
<dbReference type="PRINTS" id="PR00420">
    <property type="entry name" value="RNGMNOXGNASE"/>
</dbReference>
<keyword evidence="6" id="KW-0560">Oxidoreductase</keyword>
<dbReference type="SUPFAM" id="SSF51905">
    <property type="entry name" value="FAD/NAD(P)-binding domain"/>
    <property type="match status" value="1"/>
</dbReference>
<proteinExistence type="inferred from homology"/>
<evidence type="ECO:0000256" key="1">
    <source>
        <dbReference type="ARBA" id="ARBA00001974"/>
    </source>
</evidence>
<evidence type="ECO:0000256" key="7">
    <source>
        <dbReference type="ARBA" id="ARBA00023033"/>
    </source>
</evidence>
<accession>A0A9P4NFF3</accession>
<dbReference type="InterPro" id="IPR036188">
    <property type="entry name" value="FAD/NAD-bd_sf"/>
</dbReference>
<comment type="cofactor">
    <cofactor evidence="1">
        <name>FAD</name>
        <dbReference type="ChEBI" id="CHEBI:57692"/>
    </cofactor>
</comment>
<keyword evidence="10" id="KW-1185">Reference proteome</keyword>
<comment type="similarity">
    <text evidence="3">Belongs to the paxM FAD-dependent monooxygenase family.</text>
</comment>
<evidence type="ECO:0000256" key="5">
    <source>
        <dbReference type="ARBA" id="ARBA00022827"/>
    </source>
</evidence>
<comment type="caution">
    <text evidence="9">The sequence shown here is derived from an EMBL/GenBank/DDBJ whole genome shotgun (WGS) entry which is preliminary data.</text>
</comment>
<dbReference type="Proteomes" id="UP000800235">
    <property type="component" value="Unassembled WGS sequence"/>
</dbReference>
<dbReference type="InterPro" id="IPR002938">
    <property type="entry name" value="FAD-bd"/>
</dbReference>
<gene>
    <name evidence="9" type="ORF">EJ08DRAFT_46642</name>
</gene>
<dbReference type="GO" id="GO:0071949">
    <property type="term" value="F:FAD binding"/>
    <property type="evidence" value="ECO:0007669"/>
    <property type="project" value="InterPro"/>
</dbReference>
<evidence type="ECO:0000259" key="8">
    <source>
        <dbReference type="Pfam" id="PF01494"/>
    </source>
</evidence>
<name>A0A9P4NFF3_9PEZI</name>
<dbReference type="GO" id="GO:0004497">
    <property type="term" value="F:monooxygenase activity"/>
    <property type="evidence" value="ECO:0007669"/>
    <property type="project" value="UniProtKB-KW"/>
</dbReference>
<protein>
    <submittedName>
        <fullName evidence="9">FAD/NAD(P)-binding domain-containing protein</fullName>
    </submittedName>
</protein>
<keyword evidence="5" id="KW-0274">FAD</keyword>
<keyword evidence="7" id="KW-0503">Monooxygenase</keyword>
<dbReference type="EMBL" id="MU007122">
    <property type="protein sequence ID" value="KAF2418949.1"/>
    <property type="molecule type" value="Genomic_DNA"/>
</dbReference>
<feature type="domain" description="FAD-binding" evidence="8">
    <location>
        <begin position="6"/>
        <end position="165"/>
    </location>
</feature>
<evidence type="ECO:0000256" key="4">
    <source>
        <dbReference type="ARBA" id="ARBA00022630"/>
    </source>
</evidence>
<dbReference type="AlphaFoldDB" id="A0A9P4NFF3"/>
<reference evidence="9" key="1">
    <citation type="journal article" date="2020" name="Stud. Mycol.">
        <title>101 Dothideomycetes genomes: a test case for predicting lifestyles and emergence of pathogens.</title>
        <authorList>
            <person name="Haridas S."/>
            <person name="Albert R."/>
            <person name="Binder M."/>
            <person name="Bloem J."/>
            <person name="Labutti K."/>
            <person name="Salamov A."/>
            <person name="Andreopoulos B."/>
            <person name="Baker S."/>
            <person name="Barry K."/>
            <person name="Bills G."/>
            <person name="Bluhm B."/>
            <person name="Cannon C."/>
            <person name="Castanera R."/>
            <person name="Culley D."/>
            <person name="Daum C."/>
            <person name="Ezra D."/>
            <person name="Gonzalez J."/>
            <person name="Henrissat B."/>
            <person name="Kuo A."/>
            <person name="Liang C."/>
            <person name="Lipzen A."/>
            <person name="Lutzoni F."/>
            <person name="Magnuson J."/>
            <person name="Mondo S."/>
            <person name="Nolan M."/>
            <person name="Ohm R."/>
            <person name="Pangilinan J."/>
            <person name="Park H.-J."/>
            <person name="Ramirez L."/>
            <person name="Alfaro M."/>
            <person name="Sun H."/>
            <person name="Tritt A."/>
            <person name="Yoshinaga Y."/>
            <person name="Zwiers L.-H."/>
            <person name="Turgeon B."/>
            <person name="Goodwin S."/>
            <person name="Spatafora J."/>
            <person name="Crous P."/>
            <person name="Grigoriev I."/>
        </authorList>
    </citation>
    <scope>NUCLEOTIDE SEQUENCE</scope>
    <source>
        <strain evidence="9">CBS 130266</strain>
    </source>
</reference>
<evidence type="ECO:0000256" key="3">
    <source>
        <dbReference type="ARBA" id="ARBA00007992"/>
    </source>
</evidence>
<keyword evidence="4" id="KW-0285">Flavoprotein</keyword>
<evidence type="ECO:0000313" key="10">
    <source>
        <dbReference type="Proteomes" id="UP000800235"/>
    </source>
</evidence>
<evidence type="ECO:0000256" key="6">
    <source>
        <dbReference type="ARBA" id="ARBA00023002"/>
    </source>
</evidence>
<comment type="pathway">
    <text evidence="2">Secondary metabolite biosynthesis.</text>
</comment>
<dbReference type="Pfam" id="PF01494">
    <property type="entry name" value="FAD_binding_3"/>
    <property type="match status" value="1"/>
</dbReference>
<dbReference type="OrthoDB" id="47494at2759"/>